<keyword evidence="3" id="KW-0649">Protein kinase inhibitor</keyword>
<feature type="domain" description="Cyclin-dependent kinase inhibitor" evidence="7">
    <location>
        <begin position="31"/>
        <end position="78"/>
    </location>
</feature>
<feature type="region of interest" description="Disordered" evidence="6">
    <location>
        <begin position="115"/>
        <end position="213"/>
    </location>
</feature>
<evidence type="ECO:0000256" key="1">
    <source>
        <dbReference type="ARBA" id="ARBA00004123"/>
    </source>
</evidence>
<dbReference type="InterPro" id="IPR044898">
    <property type="entry name" value="CDI_dom_sf"/>
</dbReference>
<dbReference type="PANTHER" id="PTHR10265:SF44">
    <property type="entry name" value="CYCLIN-DEPENDENT KINASE INHIBITOR 1C"/>
    <property type="match status" value="1"/>
</dbReference>
<evidence type="ECO:0000313" key="9">
    <source>
        <dbReference type="Proteomes" id="UP001166052"/>
    </source>
</evidence>
<feature type="compositionally biased region" description="Polar residues" evidence="6">
    <location>
        <begin position="185"/>
        <end position="196"/>
    </location>
</feature>
<evidence type="ECO:0000256" key="3">
    <source>
        <dbReference type="ARBA" id="ARBA00023013"/>
    </source>
</evidence>
<comment type="caution">
    <text evidence="8">The sequence shown here is derived from an EMBL/GenBank/DDBJ whole genome shotgun (WGS) entry which is preliminary data.</text>
</comment>
<comment type="similarity">
    <text evidence="2">Belongs to the CDI family.</text>
</comment>
<evidence type="ECO:0000256" key="6">
    <source>
        <dbReference type="SAM" id="MobiDB-lite"/>
    </source>
</evidence>
<name>A0ABS2YVE6_POLSE</name>
<feature type="compositionally biased region" description="Polar residues" evidence="6">
    <location>
        <begin position="115"/>
        <end position="134"/>
    </location>
</feature>
<dbReference type="Pfam" id="PF02234">
    <property type="entry name" value="CDI"/>
    <property type="match status" value="1"/>
</dbReference>
<dbReference type="EMBL" id="JAAWVN010006715">
    <property type="protein sequence ID" value="MBN3290164.1"/>
    <property type="molecule type" value="Genomic_DNA"/>
</dbReference>
<dbReference type="InterPro" id="IPR003175">
    <property type="entry name" value="CDI_dom"/>
</dbReference>
<evidence type="ECO:0000313" key="8">
    <source>
        <dbReference type="EMBL" id="MBN3290164.1"/>
    </source>
</evidence>
<feature type="non-terminal residue" evidence="8">
    <location>
        <position position="1"/>
    </location>
</feature>
<reference evidence="8" key="1">
    <citation type="journal article" date="2021" name="Cell">
        <title>Tracing the genetic footprints of vertebrate landing in non-teleost ray-finned fishes.</title>
        <authorList>
            <person name="Bi X."/>
            <person name="Wang K."/>
            <person name="Yang L."/>
            <person name="Pan H."/>
            <person name="Jiang H."/>
            <person name="Wei Q."/>
            <person name="Fang M."/>
            <person name="Yu H."/>
            <person name="Zhu C."/>
            <person name="Cai Y."/>
            <person name="He Y."/>
            <person name="Gan X."/>
            <person name="Zeng H."/>
            <person name="Yu D."/>
            <person name="Zhu Y."/>
            <person name="Jiang H."/>
            <person name="Qiu Q."/>
            <person name="Yang H."/>
            <person name="Zhang Y.E."/>
            <person name="Wang W."/>
            <person name="Zhu M."/>
            <person name="He S."/>
            <person name="Zhang G."/>
        </authorList>
    </citation>
    <scope>NUCLEOTIDE SEQUENCE</scope>
    <source>
        <strain evidence="8">Bchr_001</strain>
    </source>
</reference>
<feature type="region of interest" description="Disordered" evidence="6">
    <location>
        <begin position="274"/>
        <end position="307"/>
    </location>
</feature>
<comment type="subcellular location">
    <subcellularLocation>
        <location evidence="1">Nucleus</location>
    </subcellularLocation>
</comment>
<dbReference type="Proteomes" id="UP001166052">
    <property type="component" value="Unassembled WGS sequence"/>
</dbReference>
<evidence type="ECO:0000256" key="5">
    <source>
        <dbReference type="ARBA" id="ARBA00023306"/>
    </source>
</evidence>
<feature type="compositionally biased region" description="Polar residues" evidence="6">
    <location>
        <begin position="149"/>
        <end position="169"/>
    </location>
</feature>
<proteinExistence type="inferred from homology"/>
<dbReference type="Gene3D" id="4.10.365.10">
    <property type="entry name" value="p27"/>
    <property type="match status" value="1"/>
</dbReference>
<organism evidence="8 9">
    <name type="scientific">Polypterus senegalus</name>
    <name type="common">Senegal bichir</name>
    <dbReference type="NCBI Taxonomy" id="55291"/>
    <lineage>
        <taxon>Eukaryota</taxon>
        <taxon>Metazoa</taxon>
        <taxon>Chordata</taxon>
        <taxon>Craniata</taxon>
        <taxon>Vertebrata</taxon>
        <taxon>Euteleostomi</taxon>
        <taxon>Actinopterygii</taxon>
        <taxon>Polypteriformes</taxon>
        <taxon>Polypteridae</taxon>
        <taxon>Polypterus</taxon>
    </lineage>
</organism>
<protein>
    <submittedName>
        <fullName evidence="8">CDN1C inhibitor</fullName>
    </submittedName>
</protein>
<dbReference type="PANTHER" id="PTHR10265">
    <property type="entry name" value="CYCLIN-DEPENDENT KINASE INHIBITOR 1"/>
    <property type="match status" value="1"/>
</dbReference>
<evidence type="ECO:0000256" key="2">
    <source>
        <dbReference type="ARBA" id="ARBA00006726"/>
    </source>
</evidence>
<keyword evidence="9" id="KW-1185">Reference proteome</keyword>
<keyword evidence="5" id="KW-0131">Cell cycle</keyword>
<keyword evidence="4" id="KW-0539">Nucleus</keyword>
<feature type="compositionally biased region" description="Polar residues" evidence="6">
    <location>
        <begin position="203"/>
        <end position="212"/>
    </location>
</feature>
<feature type="non-terminal residue" evidence="8">
    <location>
        <position position="307"/>
    </location>
</feature>
<evidence type="ECO:0000256" key="4">
    <source>
        <dbReference type="ARBA" id="ARBA00023242"/>
    </source>
</evidence>
<accession>A0ABS2YVE6</accession>
<evidence type="ECO:0000259" key="7">
    <source>
        <dbReference type="Pfam" id="PF02234"/>
    </source>
</evidence>
<gene>
    <name evidence="8" type="primary">Cdkn1c_1</name>
    <name evidence="8" type="ORF">GTO92_0000624</name>
</gene>
<sequence length="307" mass="34370">MSNVQLSCSTLDRLAARRTFPLHARTGVCRNLFGPVDHDELDREMKTKLREISESDQRKWNFNFETHTPVEGGDYVWEAKPMDAIPAFYRDSIQVGRTRITVPVWTRSPLDLHQTISNGRDESSAGQDFSSPSACTAAPESRLAAVESAVNSGDRNQENQSDNFNSGIRTASRAVPCTPRKRTPASETNRQITGKQSGEDVSPSASMIPTEQTPRKRWCEKEVYWEVKTVSSKEEEKECRESRNSLGIFPGLKIKLAKYHTCLRKLGCPEVTENSIKHKSGGDRKSRAAFGIKKPQQTGVNFLPKPS</sequence>